<dbReference type="PANTHER" id="PTHR43278:SF2">
    <property type="entry name" value="IRON-SULFUR FLAVOPROTEIN"/>
    <property type="match status" value="1"/>
</dbReference>
<proteinExistence type="predicted"/>
<dbReference type="GO" id="GO:0016491">
    <property type="term" value="F:oxidoreductase activity"/>
    <property type="evidence" value="ECO:0007669"/>
    <property type="project" value="InterPro"/>
</dbReference>
<evidence type="ECO:0000259" key="3">
    <source>
        <dbReference type="Pfam" id="PF03358"/>
    </source>
</evidence>
<accession>A0A2J0L5D0</accession>
<evidence type="ECO:0000313" key="4">
    <source>
        <dbReference type="EMBL" id="PIU41737.1"/>
    </source>
</evidence>
<keyword evidence="2" id="KW-0288">FMN</keyword>
<dbReference type="AlphaFoldDB" id="A0A2J0L5D0"/>
<dbReference type="InterPro" id="IPR005025">
    <property type="entry name" value="FMN_Rdtase-like_dom"/>
</dbReference>
<name>A0A2J0L5D0_9BACT</name>
<protein>
    <recommendedName>
        <fullName evidence="3">NADPH-dependent FMN reductase-like domain-containing protein</fullName>
    </recommendedName>
</protein>
<dbReference type="InterPro" id="IPR051796">
    <property type="entry name" value="ISF_SsuE-like"/>
</dbReference>
<organism evidence="4 5">
    <name type="scientific">Candidatus Aquitaenariimonas noxiae</name>
    <dbReference type="NCBI Taxonomy" id="1974741"/>
    <lineage>
        <taxon>Bacteria</taxon>
        <taxon>Pseudomonadati</taxon>
        <taxon>Candidatus Omnitrophota</taxon>
        <taxon>Candidatus Aquitaenariimonas</taxon>
    </lineage>
</organism>
<feature type="domain" description="NADPH-dependent FMN reductase-like" evidence="3">
    <location>
        <begin position="3"/>
        <end position="129"/>
    </location>
</feature>
<evidence type="ECO:0000313" key="5">
    <source>
        <dbReference type="Proteomes" id="UP000230052"/>
    </source>
</evidence>
<dbReference type="PANTHER" id="PTHR43278">
    <property type="entry name" value="NAD(P)H-DEPENDENT FMN-CONTAINING OXIDOREDUCTASE YWQN-RELATED"/>
    <property type="match status" value="1"/>
</dbReference>
<keyword evidence="1" id="KW-0285">Flavoprotein</keyword>
<dbReference type="Proteomes" id="UP000230052">
    <property type="component" value="Unassembled WGS sequence"/>
</dbReference>
<reference evidence="4 5" key="1">
    <citation type="submission" date="2017-09" db="EMBL/GenBank/DDBJ databases">
        <title>Depth-based differentiation of microbial function through sediment-hosted aquifers and enrichment of novel symbionts in the deep terrestrial subsurface.</title>
        <authorList>
            <person name="Probst A.J."/>
            <person name="Ladd B."/>
            <person name="Jarett J.K."/>
            <person name="Geller-Mcgrath D.E."/>
            <person name="Sieber C.M."/>
            <person name="Emerson J.B."/>
            <person name="Anantharaman K."/>
            <person name="Thomas B.C."/>
            <person name="Malmstrom R."/>
            <person name="Stieglmeier M."/>
            <person name="Klingl A."/>
            <person name="Woyke T."/>
            <person name="Ryan C.M."/>
            <person name="Banfield J.F."/>
        </authorList>
    </citation>
    <scope>NUCLEOTIDE SEQUENCE [LARGE SCALE GENOMIC DNA]</scope>
    <source>
        <strain evidence="4">CG07_land_8_20_14_0_80_42_15</strain>
    </source>
</reference>
<evidence type="ECO:0000256" key="2">
    <source>
        <dbReference type="ARBA" id="ARBA00022643"/>
    </source>
</evidence>
<dbReference type="InterPro" id="IPR029039">
    <property type="entry name" value="Flavoprotein-like_sf"/>
</dbReference>
<dbReference type="EMBL" id="PEWV01000037">
    <property type="protein sequence ID" value="PIU41737.1"/>
    <property type="molecule type" value="Genomic_DNA"/>
</dbReference>
<dbReference type="Gene3D" id="3.40.50.360">
    <property type="match status" value="1"/>
</dbReference>
<gene>
    <name evidence="4" type="ORF">COS99_04030</name>
</gene>
<evidence type="ECO:0000256" key="1">
    <source>
        <dbReference type="ARBA" id="ARBA00022630"/>
    </source>
</evidence>
<dbReference type="Pfam" id="PF03358">
    <property type="entry name" value="FMN_red"/>
    <property type="match status" value="1"/>
</dbReference>
<dbReference type="SUPFAM" id="SSF52218">
    <property type="entry name" value="Flavoproteins"/>
    <property type="match status" value="1"/>
</dbReference>
<comment type="caution">
    <text evidence="4">The sequence shown here is derived from an EMBL/GenBank/DDBJ whole genome shotgun (WGS) entry which is preliminary data.</text>
</comment>
<sequence length="192" mass="22366">MKKVLAILGSPRRWGNAELLLEEFLKEFKKKRFTVKKIIVSELNIKPCTNCGRCAKTGRCVIRDDMDKVYEELKDANCLVIASPIYFTSLPGQLKILIDRCQVFWARFFVLKKPVKFKDKRYGVFLSVCGYRLPRMFNCAIVMVKILFKVLNFEFYGKVVVPNIDKKGDILKETKMLSKTRKLAKKLIKEIE</sequence>